<keyword evidence="6" id="KW-1185">Reference proteome</keyword>
<dbReference type="InterPro" id="IPR049220">
    <property type="entry name" value="DUF6868"/>
</dbReference>
<feature type="transmembrane region" description="Helical" evidence="1">
    <location>
        <begin position="6"/>
        <end position="31"/>
    </location>
</feature>
<sequence length="87" mass="10123">MHDAFLWNFLLYSLVINYGILLFWFIAFLFARDSIHRLHGKWFRLKPEQFDAIHYGLMGAYKLGIILFNAVPLLGKRSTNPTCCGLS</sequence>
<dbReference type="EMBL" id="JABFUB010000030">
    <property type="protein sequence ID" value="MCG6663740.1"/>
    <property type="molecule type" value="Genomic_DNA"/>
</dbReference>
<comment type="caution">
    <text evidence="3">The sequence shown here is derived from an EMBL/GenBank/DDBJ whole genome shotgun (WGS) entry which is preliminary data.</text>
</comment>
<reference evidence="4 6" key="1">
    <citation type="submission" date="2020-05" db="EMBL/GenBank/DDBJ databases">
        <title>Comparative genomic analysis of denitrifying bacteria from Halomonas genus.</title>
        <authorList>
            <person name="Wang L."/>
            <person name="Shao Z."/>
        </authorList>
    </citation>
    <scope>NUCLEOTIDE SEQUENCE [LARGE SCALE GENOMIC DNA]</scope>
    <source>
        <strain evidence="4 6">DSM 17331</strain>
    </source>
</reference>
<keyword evidence="1" id="KW-1133">Transmembrane helix</keyword>
<evidence type="ECO:0000256" key="1">
    <source>
        <dbReference type="SAM" id="Phobius"/>
    </source>
</evidence>
<accession>A0A7W0AFB3</accession>
<gene>
    <name evidence="3" type="ORF">H1D44_19190</name>
    <name evidence="4" type="ORF">HOP48_19600</name>
</gene>
<evidence type="ECO:0000259" key="2">
    <source>
        <dbReference type="Pfam" id="PF21742"/>
    </source>
</evidence>
<keyword evidence="1" id="KW-0472">Membrane</keyword>
<dbReference type="AlphaFoldDB" id="A0A7W0AFB3"/>
<dbReference type="Proteomes" id="UP000518091">
    <property type="component" value="Unassembled WGS sequence"/>
</dbReference>
<evidence type="ECO:0000313" key="3">
    <source>
        <dbReference type="EMBL" id="MBA2781013.1"/>
    </source>
</evidence>
<dbReference type="EMBL" id="JACEFT010000040">
    <property type="protein sequence ID" value="MBA2781013.1"/>
    <property type="molecule type" value="Genomic_DNA"/>
</dbReference>
<keyword evidence="1" id="KW-0812">Transmembrane</keyword>
<name>A0A7W0AFB3_9GAMM</name>
<reference evidence="3 5" key="2">
    <citation type="submission" date="2020-07" db="EMBL/GenBank/DDBJ databases">
        <title>Identification of Halomonas strains.</title>
        <authorList>
            <person name="Xiao Z."/>
            <person name="Shen J."/>
        </authorList>
    </citation>
    <scope>NUCLEOTIDE SEQUENCE [LARGE SCALE GENOMIC DNA]</scope>
    <source>
        <strain evidence="3 5">DSM 17331</strain>
    </source>
</reference>
<evidence type="ECO:0000313" key="6">
    <source>
        <dbReference type="Proteomes" id="UP000814353"/>
    </source>
</evidence>
<dbReference type="RefSeq" id="WP_181516883.1">
    <property type="nucleotide sequence ID" value="NZ_JABFUB010000030.1"/>
</dbReference>
<dbReference type="Proteomes" id="UP000814353">
    <property type="component" value="Unassembled WGS sequence"/>
</dbReference>
<feature type="transmembrane region" description="Helical" evidence="1">
    <location>
        <begin position="52"/>
        <end position="71"/>
    </location>
</feature>
<proteinExistence type="predicted"/>
<feature type="domain" description="DUF6868" evidence="2">
    <location>
        <begin position="1"/>
        <end position="75"/>
    </location>
</feature>
<evidence type="ECO:0000313" key="4">
    <source>
        <dbReference type="EMBL" id="MCG6663740.1"/>
    </source>
</evidence>
<protein>
    <recommendedName>
        <fullName evidence="2">DUF6868 domain-containing protein</fullName>
    </recommendedName>
</protein>
<evidence type="ECO:0000313" key="5">
    <source>
        <dbReference type="Proteomes" id="UP000518091"/>
    </source>
</evidence>
<organism evidence="3 5">
    <name type="scientific">Billgrantia kenyensis</name>
    <dbReference type="NCBI Taxonomy" id="321266"/>
    <lineage>
        <taxon>Bacteria</taxon>
        <taxon>Pseudomonadati</taxon>
        <taxon>Pseudomonadota</taxon>
        <taxon>Gammaproteobacteria</taxon>
        <taxon>Oceanospirillales</taxon>
        <taxon>Halomonadaceae</taxon>
        <taxon>Billgrantia</taxon>
    </lineage>
</organism>
<dbReference type="Pfam" id="PF21742">
    <property type="entry name" value="DUF6868"/>
    <property type="match status" value="1"/>
</dbReference>